<keyword evidence="3" id="KW-1185">Reference proteome</keyword>
<dbReference type="OrthoDB" id="3239511at2759"/>
<dbReference type="STRING" id="933852.A0A0C3BCP8"/>
<name>A0A0C3BCP8_SERVB</name>
<protein>
    <submittedName>
        <fullName evidence="2">Uncharacterized protein</fullName>
    </submittedName>
</protein>
<evidence type="ECO:0000256" key="1">
    <source>
        <dbReference type="SAM" id="MobiDB-lite"/>
    </source>
</evidence>
<proteinExistence type="predicted"/>
<dbReference type="AlphaFoldDB" id="A0A0C3BCP8"/>
<reference evidence="2 3" key="1">
    <citation type="submission" date="2014-04" db="EMBL/GenBank/DDBJ databases">
        <authorList>
            <consortium name="DOE Joint Genome Institute"/>
            <person name="Kuo A."/>
            <person name="Zuccaro A."/>
            <person name="Kohler A."/>
            <person name="Nagy L.G."/>
            <person name="Floudas D."/>
            <person name="Copeland A."/>
            <person name="Barry K.W."/>
            <person name="Cichocki N."/>
            <person name="Veneault-Fourrey C."/>
            <person name="LaButti K."/>
            <person name="Lindquist E.A."/>
            <person name="Lipzen A."/>
            <person name="Lundell T."/>
            <person name="Morin E."/>
            <person name="Murat C."/>
            <person name="Sun H."/>
            <person name="Tunlid A."/>
            <person name="Henrissat B."/>
            <person name="Grigoriev I.V."/>
            <person name="Hibbett D.S."/>
            <person name="Martin F."/>
            <person name="Nordberg H.P."/>
            <person name="Cantor M.N."/>
            <person name="Hua S.X."/>
        </authorList>
    </citation>
    <scope>NUCLEOTIDE SEQUENCE [LARGE SCALE GENOMIC DNA]</scope>
    <source>
        <strain evidence="2 3">MAFF 305830</strain>
    </source>
</reference>
<evidence type="ECO:0000313" key="2">
    <source>
        <dbReference type="EMBL" id="KIM29909.1"/>
    </source>
</evidence>
<organism evidence="2 3">
    <name type="scientific">Serendipita vermifera MAFF 305830</name>
    <dbReference type="NCBI Taxonomy" id="933852"/>
    <lineage>
        <taxon>Eukaryota</taxon>
        <taxon>Fungi</taxon>
        <taxon>Dikarya</taxon>
        <taxon>Basidiomycota</taxon>
        <taxon>Agaricomycotina</taxon>
        <taxon>Agaricomycetes</taxon>
        <taxon>Sebacinales</taxon>
        <taxon>Serendipitaceae</taxon>
        <taxon>Serendipita</taxon>
    </lineage>
</organism>
<gene>
    <name evidence="2" type="ORF">M408DRAFT_328378</name>
</gene>
<dbReference type="InterPro" id="IPR041078">
    <property type="entry name" value="Plavaka"/>
</dbReference>
<evidence type="ECO:0000313" key="3">
    <source>
        <dbReference type="Proteomes" id="UP000054097"/>
    </source>
</evidence>
<sequence>MSEGDPTRGRCDRCGKYFKLAGNGLAQHRGRCQSQLEMREQTEIDLNRFGEAIRNQPGGSLPRHEYQPAGPSTMTPPPAFAEPTHDEGYGPADGMAMDLDMDPPVGDGDGDNDDQERPLPDRPYILKAYHPRSRRPTEKIYLDENQVDPNQPLPPAPTPAPFGEADFLFAERMINTSASLTDINFHLLNLHNGKFVEEGATEITFKSAKKLLAAVDEYAKHFQQFEKHTISVEHRTPNGEVIVITRDLWRRNSLEWLIELLRDSGLNGSWDWHAYFQVLHIPGEEDDPVVKPDEPLITTPMSGKDAWNAESKLPNLPNHVQIPLSYYSDKSNAARFSSVPIHPVSLRPSNLAKEFSNRKGHWFSNGLIGLLPDLSTPPGEDASNSTWPITKRKLYHKSLEWVLEPLVEASRHGHGVVCGDGEFRVIYPRVMIANLDLEEQFVCAAGRGSNANHPCPRCAVHKDNQDDLLDNSGLRTHEESKGVVDEYHALQENGERGHASALLTNTGLYPVINAFWAIANTDIHAALSYETLHSLWLGVFGSHLFPLLTSILSPSSKRTLVNRFEVAPSFPDLKRIYKIDTLSFADGKKYFSVLQQILPYVNDLIDNDYRPFLRLLRRLADLSMYIELKWQTKSRITTGRALITDMAQDLQEVKLLFPDKNFA</sequence>
<reference evidence="3" key="2">
    <citation type="submission" date="2015-01" db="EMBL/GenBank/DDBJ databases">
        <title>Evolutionary Origins and Diversification of the Mycorrhizal Mutualists.</title>
        <authorList>
            <consortium name="DOE Joint Genome Institute"/>
            <consortium name="Mycorrhizal Genomics Consortium"/>
            <person name="Kohler A."/>
            <person name="Kuo A."/>
            <person name="Nagy L.G."/>
            <person name="Floudas D."/>
            <person name="Copeland A."/>
            <person name="Barry K.W."/>
            <person name="Cichocki N."/>
            <person name="Veneault-Fourrey C."/>
            <person name="LaButti K."/>
            <person name="Lindquist E.A."/>
            <person name="Lipzen A."/>
            <person name="Lundell T."/>
            <person name="Morin E."/>
            <person name="Murat C."/>
            <person name="Riley R."/>
            <person name="Ohm R."/>
            <person name="Sun H."/>
            <person name="Tunlid A."/>
            <person name="Henrissat B."/>
            <person name="Grigoriev I.V."/>
            <person name="Hibbett D.S."/>
            <person name="Martin F."/>
        </authorList>
    </citation>
    <scope>NUCLEOTIDE SEQUENCE [LARGE SCALE GENOMIC DNA]</scope>
    <source>
        <strain evidence="3">MAFF 305830</strain>
    </source>
</reference>
<dbReference type="HOGENOM" id="CLU_009122_0_1_1"/>
<accession>A0A0C3BCP8</accession>
<feature type="region of interest" description="Disordered" evidence="1">
    <location>
        <begin position="52"/>
        <end position="122"/>
    </location>
</feature>
<dbReference type="Pfam" id="PF18759">
    <property type="entry name" value="Plavaka"/>
    <property type="match status" value="1"/>
</dbReference>
<dbReference type="EMBL" id="KN824286">
    <property type="protein sequence ID" value="KIM29909.1"/>
    <property type="molecule type" value="Genomic_DNA"/>
</dbReference>
<dbReference type="Proteomes" id="UP000054097">
    <property type="component" value="Unassembled WGS sequence"/>
</dbReference>